<feature type="compositionally biased region" description="Polar residues" evidence="2">
    <location>
        <begin position="900"/>
        <end position="925"/>
    </location>
</feature>
<feature type="compositionally biased region" description="Polar residues" evidence="2">
    <location>
        <begin position="651"/>
        <end position="669"/>
    </location>
</feature>
<feature type="coiled-coil region" evidence="1">
    <location>
        <begin position="348"/>
        <end position="417"/>
    </location>
</feature>
<feature type="compositionally biased region" description="Polar residues" evidence="2">
    <location>
        <begin position="96"/>
        <end position="109"/>
    </location>
</feature>
<feature type="region of interest" description="Disordered" evidence="2">
    <location>
        <begin position="645"/>
        <end position="691"/>
    </location>
</feature>
<feature type="region of interest" description="Disordered" evidence="2">
    <location>
        <begin position="297"/>
        <end position="324"/>
    </location>
</feature>
<feature type="compositionally biased region" description="Low complexity" evidence="2">
    <location>
        <begin position="496"/>
        <end position="507"/>
    </location>
</feature>
<feature type="compositionally biased region" description="Basic and acidic residues" evidence="2">
    <location>
        <begin position="670"/>
        <end position="686"/>
    </location>
</feature>
<organism evidence="3 4">
    <name type="scientific">Wuchereria bancrofti</name>
    <dbReference type="NCBI Taxonomy" id="6293"/>
    <lineage>
        <taxon>Eukaryota</taxon>
        <taxon>Metazoa</taxon>
        <taxon>Ecdysozoa</taxon>
        <taxon>Nematoda</taxon>
        <taxon>Chromadorea</taxon>
        <taxon>Rhabditida</taxon>
        <taxon>Spirurina</taxon>
        <taxon>Spiruromorpha</taxon>
        <taxon>Filarioidea</taxon>
        <taxon>Onchocercidae</taxon>
        <taxon>Wuchereria</taxon>
    </lineage>
</organism>
<feature type="region of interest" description="Disordered" evidence="2">
    <location>
        <begin position="190"/>
        <end position="217"/>
    </location>
</feature>
<keyword evidence="1" id="KW-0175">Coiled coil</keyword>
<feature type="region of interest" description="Disordered" evidence="2">
    <location>
        <begin position="895"/>
        <end position="935"/>
    </location>
</feature>
<protein>
    <recommendedName>
        <fullName evidence="5">PID domain-containing protein</fullName>
    </recommendedName>
</protein>
<evidence type="ECO:0000313" key="4">
    <source>
        <dbReference type="WBParaSite" id="mrna-Wban_02897"/>
    </source>
</evidence>
<feature type="region of interest" description="Disordered" evidence="2">
    <location>
        <begin position="86"/>
        <end position="145"/>
    </location>
</feature>
<dbReference type="AlphaFoldDB" id="A0AAF5PMH5"/>
<feature type="region of interest" description="Disordered" evidence="2">
    <location>
        <begin position="489"/>
        <end position="534"/>
    </location>
</feature>
<proteinExistence type="predicted"/>
<dbReference type="Proteomes" id="UP000093561">
    <property type="component" value="Unassembled WGS sequence"/>
</dbReference>
<evidence type="ECO:0000313" key="3">
    <source>
        <dbReference type="Proteomes" id="UP000093561"/>
    </source>
</evidence>
<dbReference type="WBParaSite" id="mrna-Wban_02897">
    <property type="protein sequence ID" value="mrna-Wban_02897"/>
    <property type="gene ID" value="Wban_02897"/>
</dbReference>
<sequence>MLHFSSTNTDEKALSEEERFYYLRLMAKPSKGKNEPIKTKFVRWSLPCPQQESLETDHDLESQAMRVVRTIGQAFEVCHKVAQEQMQEKYHEDSESSSNMRVKNSLTSTEGDHIEIEEKLAKVSEASRSPSPTDDPPPLTTSGTPVYLQKHHSIFGQRKPSDTILNPSAAVEATALATTTAAKDCAQASTSGESQKFSPIQTNPVQQSGSSIGNNPAIATSDTLPFVSSSSTLPHSMTWGPQMTAAAGQFQSMQTLDQRGLPTMPYYPMPMIGPSASMPYGLSSPYLLSPYATLPLPGNNTSPSSEQQPSKTNSNIPGSPLEGQHDLTTYQLSLSLDQYNQHLIRSQLDQAQQTAQVASCQVQLLRDQLTSETTARIEAQSRTHQLLNANRELLEQVQALVLRLQSLETRLAEEIQEQITQPSTSRKYAESSTIPAKSSEGAERASQLTSSFHEQFKNEAKVPGPPPIDPSKPYQLQSLADIRAGSLPPQSVAVQSKTTNFSSTKNTARTTSDFEARTEPESGAEDTTDYSSSDQYEKVTLPLIQQQKLVPLPEPHLNVLMSNPQVLPNLSSFFSAQSSSNSDSFISNYLVYPARNQNSEINKDDEEQQNPSTTSRRIKERSKTIKGGALFKRMSFNPKLWETKRGKDTELTSNTTMESIDESQQTMTKKSYDKQKGISKEDSVDIKRKRSDRLQTTNSMEPGTSFTDERYKELSNTGEMEIQIKMNPSKRRSLFSNESVQLEPASSHLATAMYPPRRTDLLISSKAQLHNRVSQDVGEELPTFAHQQQQPIALIGNGPISSLMSGRQFVNHIGALDEKRRTSNSGPNQILMLQEALKHSLASTKQQLIQTNETLDGMRGSLRYMESEKQKLGDPMVLAKLTKLPTFMSTRIDSLEETNNDLSPTISGVTKRSPNGSNNVTGQNVETRKGDSGIL</sequence>
<reference evidence="3" key="2">
    <citation type="journal article" date="2016" name="Mol. Ecol.">
        <title>Population genomics of the filarial nematode parasite Wuchereria bancrofti from mosquitoes.</title>
        <authorList>
            <person name="Small S.T."/>
            <person name="Reimer L.J."/>
            <person name="Tisch D.J."/>
            <person name="King C.L."/>
            <person name="Christensen B.M."/>
            <person name="Siba P.M."/>
            <person name="Kazura J.W."/>
            <person name="Serre D."/>
            <person name="Zimmerman P.A."/>
        </authorList>
    </citation>
    <scope>NUCLEOTIDE SEQUENCE</scope>
    <source>
        <strain evidence="3">pt0022</strain>
    </source>
</reference>
<feature type="compositionally biased region" description="Basic and acidic residues" evidence="2">
    <location>
        <begin position="926"/>
        <end position="935"/>
    </location>
</feature>
<dbReference type="SUPFAM" id="SSF56954">
    <property type="entry name" value="Outer membrane efflux proteins (OEP)"/>
    <property type="match status" value="1"/>
</dbReference>
<feature type="compositionally biased region" description="Polar residues" evidence="2">
    <location>
        <begin position="417"/>
        <end position="436"/>
    </location>
</feature>
<feature type="region of interest" description="Disordered" evidence="2">
    <location>
        <begin position="417"/>
        <end position="449"/>
    </location>
</feature>
<feature type="compositionally biased region" description="Polar residues" evidence="2">
    <location>
        <begin position="298"/>
        <end position="317"/>
    </location>
</feature>
<dbReference type="InterPro" id="IPR011993">
    <property type="entry name" value="PH-like_dom_sf"/>
</dbReference>
<feature type="region of interest" description="Disordered" evidence="2">
    <location>
        <begin position="599"/>
        <end position="624"/>
    </location>
</feature>
<accession>A0AAF5PMH5</accession>
<evidence type="ECO:0000256" key="1">
    <source>
        <dbReference type="SAM" id="Coils"/>
    </source>
</evidence>
<evidence type="ECO:0000256" key="2">
    <source>
        <dbReference type="SAM" id="MobiDB-lite"/>
    </source>
</evidence>
<reference evidence="4" key="3">
    <citation type="submission" date="2024-02" db="UniProtKB">
        <authorList>
            <consortium name="WormBaseParasite"/>
        </authorList>
    </citation>
    <scope>IDENTIFICATION</scope>
    <source>
        <strain evidence="4">pt0022</strain>
    </source>
</reference>
<dbReference type="Gene3D" id="2.30.29.30">
    <property type="entry name" value="Pleckstrin-homology domain (PH domain)/Phosphotyrosine-binding domain (PTB)"/>
    <property type="match status" value="1"/>
</dbReference>
<feature type="compositionally biased region" description="Basic and acidic residues" evidence="2">
    <location>
        <begin position="110"/>
        <end position="122"/>
    </location>
</feature>
<name>A0AAF5PMH5_WUCBA</name>
<reference evidence="3" key="1">
    <citation type="submission" date="2015-03" db="EMBL/GenBank/DDBJ databases">
        <title>Wuchereria bancrofti Genome Sequencing Papua New Guinea Strain.</title>
        <authorList>
            <person name="Small S.T."/>
            <person name="Serre D."/>
            <person name="Zimmerman P.A."/>
        </authorList>
    </citation>
    <scope>NUCLEOTIDE SEQUENCE [LARGE SCALE GENOMIC DNA]</scope>
    <source>
        <strain evidence="3">pt0022</strain>
    </source>
</reference>
<evidence type="ECO:0008006" key="5">
    <source>
        <dbReference type="Google" id="ProtNLM"/>
    </source>
</evidence>